<evidence type="ECO:0000313" key="1">
    <source>
        <dbReference type="EMBL" id="CAE7897289.1"/>
    </source>
</evidence>
<accession>A0A813B9Z1</accession>
<dbReference type="AlphaFoldDB" id="A0A813B9Z1"/>
<evidence type="ECO:0000313" key="2">
    <source>
        <dbReference type="Proteomes" id="UP000601435"/>
    </source>
</evidence>
<dbReference type="Proteomes" id="UP000601435">
    <property type="component" value="Unassembled WGS sequence"/>
</dbReference>
<dbReference type="OrthoDB" id="10272946at2759"/>
<proteinExistence type="predicted"/>
<protein>
    <submittedName>
        <fullName evidence="1">Uncharacterized protein</fullName>
    </submittedName>
</protein>
<dbReference type="EMBL" id="CAJNJA010069252">
    <property type="protein sequence ID" value="CAE7897289.1"/>
    <property type="molecule type" value="Genomic_DNA"/>
</dbReference>
<comment type="caution">
    <text evidence="1">The sequence shown here is derived from an EMBL/GenBank/DDBJ whole genome shotgun (WGS) entry which is preliminary data.</text>
</comment>
<name>A0A813B9Z1_9DINO</name>
<keyword evidence="2" id="KW-1185">Reference proteome</keyword>
<reference evidence="1" key="1">
    <citation type="submission" date="2021-02" db="EMBL/GenBank/DDBJ databases">
        <authorList>
            <person name="Dougan E. K."/>
            <person name="Rhodes N."/>
            <person name="Thang M."/>
            <person name="Chan C."/>
        </authorList>
    </citation>
    <scope>NUCLEOTIDE SEQUENCE</scope>
</reference>
<sequence length="117" mass="12437">MELLGYGVPVDEHRIWSAVSLVEDSSLQKAVLDASFAVVAGSPPSMCGFSAALRAGLLPSGPLFWLESADRPGSLLLCVRHSQIPKSPRVRCELICCPAASYLPRAVAVAEESQDTL</sequence>
<gene>
    <name evidence="1" type="ORF">SNEC2469_LOCUS30091</name>
</gene>
<organism evidence="1 2">
    <name type="scientific">Symbiodinium necroappetens</name>
    <dbReference type="NCBI Taxonomy" id="1628268"/>
    <lineage>
        <taxon>Eukaryota</taxon>
        <taxon>Sar</taxon>
        <taxon>Alveolata</taxon>
        <taxon>Dinophyceae</taxon>
        <taxon>Suessiales</taxon>
        <taxon>Symbiodiniaceae</taxon>
        <taxon>Symbiodinium</taxon>
    </lineage>
</organism>